<organism evidence="1 2">
    <name type="scientific">Ilex paraguariensis</name>
    <name type="common">yerba mate</name>
    <dbReference type="NCBI Taxonomy" id="185542"/>
    <lineage>
        <taxon>Eukaryota</taxon>
        <taxon>Viridiplantae</taxon>
        <taxon>Streptophyta</taxon>
        <taxon>Embryophyta</taxon>
        <taxon>Tracheophyta</taxon>
        <taxon>Spermatophyta</taxon>
        <taxon>Magnoliopsida</taxon>
        <taxon>eudicotyledons</taxon>
        <taxon>Gunneridae</taxon>
        <taxon>Pentapetalae</taxon>
        <taxon>asterids</taxon>
        <taxon>campanulids</taxon>
        <taxon>Aquifoliales</taxon>
        <taxon>Aquifoliaceae</taxon>
        <taxon>Ilex</taxon>
    </lineage>
</organism>
<gene>
    <name evidence="1" type="ORF">ILEXP_LOCUS52534</name>
</gene>
<feature type="non-terminal residue" evidence="1">
    <location>
        <position position="71"/>
    </location>
</feature>
<accession>A0ABC8UMY7</accession>
<dbReference type="Proteomes" id="UP001642360">
    <property type="component" value="Unassembled WGS sequence"/>
</dbReference>
<evidence type="ECO:0000313" key="2">
    <source>
        <dbReference type="Proteomes" id="UP001642360"/>
    </source>
</evidence>
<proteinExistence type="predicted"/>
<reference evidence="1 2" key="1">
    <citation type="submission" date="2024-02" db="EMBL/GenBank/DDBJ databases">
        <authorList>
            <person name="Vignale AGUSTIN F."/>
            <person name="Sosa J E."/>
            <person name="Modenutti C."/>
        </authorList>
    </citation>
    <scope>NUCLEOTIDE SEQUENCE [LARGE SCALE GENOMIC DNA]</scope>
</reference>
<keyword evidence="2" id="KW-1185">Reference proteome</keyword>
<dbReference type="AlphaFoldDB" id="A0ABC8UMY7"/>
<name>A0ABC8UMY7_9AQUA</name>
<evidence type="ECO:0000313" key="1">
    <source>
        <dbReference type="EMBL" id="CAK9182391.1"/>
    </source>
</evidence>
<comment type="caution">
    <text evidence="1">The sequence shown here is derived from an EMBL/GenBank/DDBJ whole genome shotgun (WGS) entry which is preliminary data.</text>
</comment>
<protein>
    <submittedName>
        <fullName evidence="1">Uncharacterized protein</fullName>
    </submittedName>
</protein>
<dbReference type="EMBL" id="CAUOFW020008329">
    <property type="protein sequence ID" value="CAK9182391.1"/>
    <property type="molecule type" value="Genomic_DNA"/>
</dbReference>
<sequence>MQAGRVGGHTVERLAGQVSRAVAAAIHVGRVGCASWQSRANRLGALAVLSNGSSWKALVQELGAEDAETEM</sequence>